<gene>
    <name evidence="2" type="ORF">Q3M24_19465</name>
</gene>
<feature type="transmembrane region" description="Helical" evidence="1">
    <location>
        <begin position="12"/>
        <end position="34"/>
    </location>
</feature>
<evidence type="ECO:0008006" key="3">
    <source>
        <dbReference type="Google" id="ProtNLM"/>
    </source>
</evidence>
<organism evidence="2">
    <name type="scientific">Candidatus Electrothrix aestuarii</name>
    <dbReference type="NCBI Taxonomy" id="3062594"/>
    <lineage>
        <taxon>Bacteria</taxon>
        <taxon>Pseudomonadati</taxon>
        <taxon>Thermodesulfobacteriota</taxon>
        <taxon>Desulfobulbia</taxon>
        <taxon>Desulfobulbales</taxon>
        <taxon>Desulfobulbaceae</taxon>
        <taxon>Candidatus Electrothrix</taxon>
    </lineage>
</organism>
<reference evidence="2" key="1">
    <citation type="journal article" date="2024" name="Syst. Appl. Microbiol.">
        <title>First single-strain enrichments of Electrothrix cable bacteria, description of E. aestuarii sp. nov. and E. rattekaaiensis sp. nov., and proposal of a cable bacteria taxonomy following the rules of the SeqCode.</title>
        <authorList>
            <person name="Plum-Jensen L.E."/>
            <person name="Schramm A."/>
            <person name="Marshall I.P.G."/>
        </authorList>
    </citation>
    <scope>NUCLEOTIDE SEQUENCE</scope>
    <source>
        <strain evidence="2">Rat1</strain>
    </source>
</reference>
<dbReference type="KEGG" id="eaj:Q3M24_19465"/>
<accession>A0AAU8LUB0</accession>
<sequence>MKRPKKKLLCRALLILISLVILAVAGWYTTFILYPKSIAAEVTTAFEKAARLQDRAGMLNILSQDSHLRRLKQDIIDKYFGRFDQGIEITWCIRKANERFPSNEDTIFAGGKMKAKIDGQYREHFEFFLVQEGDQWKLRQFAFPDFIDY</sequence>
<keyword evidence="1" id="KW-1133">Transmembrane helix</keyword>
<evidence type="ECO:0000256" key="1">
    <source>
        <dbReference type="SAM" id="Phobius"/>
    </source>
</evidence>
<evidence type="ECO:0000313" key="2">
    <source>
        <dbReference type="EMBL" id="XCN72448.1"/>
    </source>
</evidence>
<reference evidence="2" key="2">
    <citation type="submission" date="2024-06" db="EMBL/GenBank/DDBJ databases">
        <authorList>
            <person name="Plum-Jensen L.E."/>
            <person name="Schramm A."/>
            <person name="Marshall I.P.G."/>
        </authorList>
    </citation>
    <scope>NUCLEOTIDE SEQUENCE</scope>
    <source>
        <strain evidence="2">Rat1</strain>
    </source>
</reference>
<keyword evidence="1" id="KW-0812">Transmembrane</keyword>
<dbReference type="EMBL" id="CP159373">
    <property type="protein sequence ID" value="XCN72448.1"/>
    <property type="molecule type" value="Genomic_DNA"/>
</dbReference>
<protein>
    <recommendedName>
        <fullName evidence="3">DUF4864 domain-containing protein</fullName>
    </recommendedName>
</protein>
<proteinExistence type="predicted"/>
<keyword evidence="1" id="KW-0472">Membrane</keyword>
<name>A0AAU8LUB0_9BACT</name>
<dbReference type="AlphaFoldDB" id="A0AAU8LUB0"/>